<dbReference type="PANTHER" id="PTHR32494:SF19">
    <property type="entry name" value="ALLANTOATE DEIMINASE-RELATED"/>
    <property type="match status" value="1"/>
</dbReference>
<keyword evidence="9" id="KW-1185">Reference proteome</keyword>
<evidence type="ECO:0000256" key="4">
    <source>
        <dbReference type="ARBA" id="ARBA00022723"/>
    </source>
</evidence>
<dbReference type="InterPro" id="IPR011650">
    <property type="entry name" value="Peptidase_M20_dimer"/>
</dbReference>
<feature type="domain" description="Peptidase M20 dimerisation" evidence="7">
    <location>
        <begin position="188"/>
        <end position="287"/>
    </location>
</feature>
<keyword evidence="6" id="KW-0464">Manganese</keyword>
<gene>
    <name evidence="8" type="ORF">P8627_10890</name>
</gene>
<organism evidence="8 9">
    <name type="scientific">Jannaschia ovalis</name>
    <dbReference type="NCBI Taxonomy" id="3038773"/>
    <lineage>
        <taxon>Bacteria</taxon>
        <taxon>Pseudomonadati</taxon>
        <taxon>Pseudomonadota</taxon>
        <taxon>Alphaproteobacteria</taxon>
        <taxon>Rhodobacterales</taxon>
        <taxon>Roseobacteraceae</taxon>
        <taxon>Jannaschia</taxon>
    </lineage>
</organism>
<comment type="cofactor">
    <cofactor evidence="1">
        <name>Mn(2+)</name>
        <dbReference type="ChEBI" id="CHEBI:29035"/>
    </cofactor>
</comment>
<evidence type="ECO:0000313" key="8">
    <source>
        <dbReference type="EMBL" id="WGH77542.1"/>
    </source>
</evidence>
<dbReference type="NCBIfam" id="TIGR01879">
    <property type="entry name" value="hydantase"/>
    <property type="match status" value="1"/>
</dbReference>
<dbReference type="EMBL" id="CP122537">
    <property type="protein sequence ID" value="WGH77542.1"/>
    <property type="molecule type" value="Genomic_DNA"/>
</dbReference>
<dbReference type="Pfam" id="PF01546">
    <property type="entry name" value="Peptidase_M20"/>
    <property type="match status" value="1"/>
</dbReference>
<comment type="similarity">
    <text evidence="2">Belongs to the peptidase M20 family.</text>
</comment>
<dbReference type="PIRSF" id="PIRSF001235">
    <property type="entry name" value="Amidase_carbamoylase"/>
    <property type="match status" value="1"/>
</dbReference>
<dbReference type="Proteomes" id="UP001243420">
    <property type="component" value="Chromosome"/>
</dbReference>
<reference evidence="8 9" key="1">
    <citation type="submission" date="2023-04" db="EMBL/GenBank/DDBJ databases">
        <title>Jannaschia ovalis sp. nov., a marine bacterium isolated from sea tidal flat.</title>
        <authorList>
            <person name="Kwon D.Y."/>
            <person name="Kim J.-J."/>
        </authorList>
    </citation>
    <scope>NUCLEOTIDE SEQUENCE [LARGE SCALE GENOMIC DNA]</scope>
    <source>
        <strain evidence="8 9">GRR-S6-38</strain>
    </source>
</reference>
<proteinExistence type="inferred from homology"/>
<dbReference type="Gene3D" id="3.40.630.10">
    <property type="entry name" value="Zn peptidases"/>
    <property type="match status" value="1"/>
</dbReference>
<keyword evidence="5 8" id="KW-0378">Hydrolase</keyword>
<evidence type="ECO:0000256" key="3">
    <source>
        <dbReference type="ARBA" id="ARBA00011738"/>
    </source>
</evidence>
<evidence type="ECO:0000256" key="1">
    <source>
        <dbReference type="ARBA" id="ARBA00001936"/>
    </source>
</evidence>
<dbReference type="SUPFAM" id="SSF53187">
    <property type="entry name" value="Zn-dependent exopeptidases"/>
    <property type="match status" value="1"/>
</dbReference>
<accession>A0ABY8L850</accession>
<dbReference type="RefSeq" id="WP_279964119.1">
    <property type="nucleotide sequence ID" value="NZ_CP122537.1"/>
</dbReference>
<comment type="subunit">
    <text evidence="3">Homodimer.</text>
</comment>
<name>A0ABY8L850_9RHOB</name>
<dbReference type="PANTHER" id="PTHR32494">
    <property type="entry name" value="ALLANTOATE DEIMINASE-RELATED"/>
    <property type="match status" value="1"/>
</dbReference>
<evidence type="ECO:0000256" key="2">
    <source>
        <dbReference type="ARBA" id="ARBA00006153"/>
    </source>
</evidence>
<keyword evidence="4" id="KW-0479">Metal-binding</keyword>
<dbReference type="InterPro" id="IPR036264">
    <property type="entry name" value="Bact_exopeptidase_dim_dom"/>
</dbReference>
<dbReference type="GO" id="GO:0016787">
    <property type="term" value="F:hydrolase activity"/>
    <property type="evidence" value="ECO:0007669"/>
    <property type="project" value="UniProtKB-KW"/>
</dbReference>
<dbReference type="Pfam" id="PF07687">
    <property type="entry name" value="M20_dimer"/>
    <property type="match status" value="1"/>
</dbReference>
<dbReference type="Gene3D" id="3.30.70.360">
    <property type="match status" value="1"/>
</dbReference>
<evidence type="ECO:0000256" key="5">
    <source>
        <dbReference type="ARBA" id="ARBA00022801"/>
    </source>
</evidence>
<evidence type="ECO:0000259" key="7">
    <source>
        <dbReference type="Pfam" id="PF07687"/>
    </source>
</evidence>
<dbReference type="InterPro" id="IPR002933">
    <property type="entry name" value="Peptidase_M20"/>
</dbReference>
<protein>
    <submittedName>
        <fullName evidence="8">Hydantoinase/carbamoylase family amidase</fullName>
        <ecNumber evidence="8">3.5.-.-</ecNumber>
    </submittedName>
</protein>
<dbReference type="SUPFAM" id="SSF55031">
    <property type="entry name" value="Bacterial exopeptidase dimerisation domain"/>
    <property type="match status" value="1"/>
</dbReference>
<evidence type="ECO:0000313" key="9">
    <source>
        <dbReference type="Proteomes" id="UP001243420"/>
    </source>
</evidence>
<sequence length="387" mass="40272">MPDAARFLADLDALRAIGARGTGVVRRAFDEADIHARRWLADRFADAGLEARIDPAGNVWGLRGRLLIGSHIDTQPEGGWLDGALGVIAGLEVARGNPGVSVVAFQDEEGRFGATTGSEIWSGTLTLAEADALTDLDGLTFGAARAALPATGAMPDPSRFSAYLEPHIEQGPVLDAAGEAVGVVTAIVGLRQVTVTLTGAQNHAGTTPMHLRRDALRGLSDADHAIRAALAPLVTPASVWTIGHVALHPNAPSAVPGRARFTVQWRDAETARLDAMEAAIRAALEDVTRTAGLGLEISATTALPPTAMDPGLRAVLRDAAAAHAPDRWREMPSGALHDATNVARLMPAGMLFAPSIGGISHDFAEDTGRDDLAICLAVLAEAAARLT</sequence>
<dbReference type="InterPro" id="IPR010158">
    <property type="entry name" value="Amidase_Cbmase"/>
</dbReference>
<evidence type="ECO:0000256" key="6">
    <source>
        <dbReference type="ARBA" id="ARBA00023211"/>
    </source>
</evidence>
<dbReference type="EC" id="3.5.-.-" evidence="8"/>